<keyword evidence="3" id="KW-1185">Reference proteome</keyword>
<dbReference type="Proteomes" id="UP000184268">
    <property type="component" value="Unassembled WGS sequence"/>
</dbReference>
<reference evidence="2 3" key="1">
    <citation type="submission" date="2016-11" db="EMBL/GenBank/DDBJ databases">
        <authorList>
            <person name="Jaros S."/>
            <person name="Januszkiewicz K."/>
            <person name="Wedrychowicz H."/>
        </authorList>
    </citation>
    <scope>NUCLEOTIDE SEQUENCE [LARGE SCALE GENOMIC DNA]</scope>
    <source>
        <strain evidence="2 3">DSM 16917</strain>
    </source>
</reference>
<sequence>MPITRIFCLAASLAFTSTISLASEQHFEELQSAIDQAVQTHSQHGWAHALSDDLVIELYQGLELSQQCQSDSPARQYWDERVFSPIGQTLDASVLFIHLLDNAYIRLMLADLGSDQPMLSDELMTFIQSGRSEVRVEPVPPIRKFSAQPWQDFVTTNPEHPAAAVSFGPHSLEQHFRLIRLYWVGKEMLPSQAGILQAQCENLPHKARMLSNIVPQP</sequence>
<organism evidence="2 3">
    <name type="scientific">Ferrimonas marina</name>
    <dbReference type="NCBI Taxonomy" id="299255"/>
    <lineage>
        <taxon>Bacteria</taxon>
        <taxon>Pseudomonadati</taxon>
        <taxon>Pseudomonadota</taxon>
        <taxon>Gammaproteobacteria</taxon>
        <taxon>Alteromonadales</taxon>
        <taxon>Ferrimonadaceae</taxon>
        <taxon>Ferrimonas</taxon>
    </lineage>
</organism>
<feature type="chain" id="PRO_5009914128" evidence="1">
    <location>
        <begin position="23"/>
        <end position="217"/>
    </location>
</feature>
<dbReference type="EMBL" id="FQXG01000003">
    <property type="protein sequence ID" value="SHH57582.1"/>
    <property type="molecule type" value="Genomic_DNA"/>
</dbReference>
<evidence type="ECO:0000256" key="1">
    <source>
        <dbReference type="SAM" id="SignalP"/>
    </source>
</evidence>
<keyword evidence="1" id="KW-0732">Signal</keyword>
<accession>A0A1M5U3I4</accession>
<feature type="signal peptide" evidence="1">
    <location>
        <begin position="1"/>
        <end position="22"/>
    </location>
</feature>
<protein>
    <submittedName>
        <fullName evidence="2">Uncharacterized protein</fullName>
    </submittedName>
</protein>
<evidence type="ECO:0000313" key="3">
    <source>
        <dbReference type="Proteomes" id="UP000184268"/>
    </source>
</evidence>
<proteinExistence type="predicted"/>
<gene>
    <name evidence="2" type="ORF">SAMN02745129_2395</name>
</gene>
<evidence type="ECO:0000313" key="2">
    <source>
        <dbReference type="EMBL" id="SHH57582.1"/>
    </source>
</evidence>
<dbReference type="RefSeq" id="WP_067655645.1">
    <property type="nucleotide sequence ID" value="NZ_FQXG01000003.1"/>
</dbReference>
<dbReference type="AlphaFoldDB" id="A0A1M5U3I4"/>
<name>A0A1M5U3I4_9GAMM</name>